<gene>
    <name evidence="1" type="ORF">LCGC14_0345560</name>
</gene>
<comment type="caution">
    <text evidence="1">The sequence shown here is derived from an EMBL/GenBank/DDBJ whole genome shotgun (WGS) entry which is preliminary data.</text>
</comment>
<evidence type="ECO:0000313" key="1">
    <source>
        <dbReference type="EMBL" id="KKN78935.1"/>
    </source>
</evidence>
<name>A0A0F9TCG9_9ZZZZ</name>
<sequence>MNSNILLGKILQRFCDSGISRVEGFNSFEYLRETSNYVYVKRENGQETSIPFKKIIVGIEAFKLNPELFNLGPSALRPYGITHITSPIWSLLHLLAPEEYDNGDILLDRTQKKSILNIYGVLEHELELTWRIYELALTAYHHADYLFHKDRGEEMRIVSNSMSLKFIRIVCARTCVLEISKLITEGQNNHYSFWNLVNRIKNKKFVGNINISDNTLNEIESSLLKNKDNIKTFKTIRDKLVAHDDFDNYLIPRPLLSDLLPLLEMTYNILCKLCVEQYQKECPPGPKNNVNMDLENFLNMQKFK</sequence>
<accession>A0A0F9TCG9</accession>
<dbReference type="EMBL" id="LAZR01000255">
    <property type="protein sequence ID" value="KKN78935.1"/>
    <property type="molecule type" value="Genomic_DNA"/>
</dbReference>
<protein>
    <submittedName>
        <fullName evidence="1">Uncharacterized protein</fullName>
    </submittedName>
</protein>
<proteinExistence type="predicted"/>
<dbReference type="AlphaFoldDB" id="A0A0F9TCG9"/>
<reference evidence="1" key="1">
    <citation type="journal article" date="2015" name="Nature">
        <title>Complex archaea that bridge the gap between prokaryotes and eukaryotes.</title>
        <authorList>
            <person name="Spang A."/>
            <person name="Saw J.H."/>
            <person name="Jorgensen S.L."/>
            <person name="Zaremba-Niedzwiedzka K."/>
            <person name="Martijn J."/>
            <person name="Lind A.E."/>
            <person name="van Eijk R."/>
            <person name="Schleper C."/>
            <person name="Guy L."/>
            <person name="Ettema T.J."/>
        </authorList>
    </citation>
    <scope>NUCLEOTIDE SEQUENCE</scope>
</reference>
<organism evidence="1">
    <name type="scientific">marine sediment metagenome</name>
    <dbReference type="NCBI Taxonomy" id="412755"/>
    <lineage>
        <taxon>unclassified sequences</taxon>
        <taxon>metagenomes</taxon>
        <taxon>ecological metagenomes</taxon>
    </lineage>
</organism>